<dbReference type="GO" id="GO:0003735">
    <property type="term" value="F:structural constituent of ribosome"/>
    <property type="evidence" value="ECO:0007669"/>
    <property type="project" value="UniProtKB-UniRule"/>
</dbReference>
<dbReference type="NCBIfam" id="TIGR03630">
    <property type="entry name" value="uS17_arch"/>
    <property type="match status" value="1"/>
</dbReference>
<dbReference type="KEGG" id="mhi:Mhar_0467"/>
<keyword evidence="6 7" id="KW-0687">Ribonucleoprotein</keyword>
<dbReference type="FunFam" id="2.40.50.1000:FF:000005">
    <property type="entry name" value="30S ribosomal protein S17"/>
    <property type="match status" value="1"/>
</dbReference>
<dbReference type="GO" id="GO:0006412">
    <property type="term" value="P:translation"/>
    <property type="evidence" value="ECO:0007669"/>
    <property type="project" value="UniProtKB-UniRule"/>
</dbReference>
<dbReference type="CDD" id="cd00364">
    <property type="entry name" value="Ribosomal_uS17"/>
    <property type="match status" value="1"/>
</dbReference>
<proteinExistence type="inferred from homology"/>
<keyword evidence="3 7" id="KW-0699">rRNA-binding</keyword>
<evidence type="ECO:0000259" key="9">
    <source>
        <dbReference type="Pfam" id="PF16205"/>
    </source>
</evidence>
<evidence type="ECO:0000256" key="2">
    <source>
        <dbReference type="ARBA" id="ARBA00011458"/>
    </source>
</evidence>
<dbReference type="GO" id="GO:0019843">
    <property type="term" value="F:rRNA binding"/>
    <property type="evidence" value="ECO:0007669"/>
    <property type="project" value="UniProtKB-UniRule"/>
</dbReference>
<reference evidence="10 11" key="1">
    <citation type="journal article" date="2012" name="PLoS ONE">
        <title>The genome characteristics and predicted function of methyl-group oxidation pathway in the obligate aceticlastic methanogens, Methanosaeta spp.</title>
        <authorList>
            <person name="Zhu J."/>
            <person name="Zheng H."/>
            <person name="Ai G."/>
            <person name="Zhang G."/>
            <person name="Liu D."/>
            <person name="Liu X."/>
            <person name="Dong X."/>
        </authorList>
    </citation>
    <scope>NUCLEOTIDE SEQUENCE [LARGE SCALE GENOMIC DNA]</scope>
    <source>
        <strain evidence="10 11">6Ac</strain>
    </source>
</reference>
<keyword evidence="11" id="KW-1185">Reference proteome</keyword>
<dbReference type="HAMAP" id="MF_01345_A">
    <property type="entry name" value="Ribosomal_uS17_A"/>
    <property type="match status" value="1"/>
</dbReference>
<dbReference type="GO" id="GO:0022627">
    <property type="term" value="C:cytosolic small ribosomal subunit"/>
    <property type="evidence" value="ECO:0007669"/>
    <property type="project" value="UniProtKB-UniRule"/>
</dbReference>
<dbReference type="PANTHER" id="PTHR10744">
    <property type="entry name" value="40S RIBOSOMAL PROTEIN S11 FAMILY MEMBER"/>
    <property type="match status" value="1"/>
</dbReference>
<comment type="similarity">
    <text evidence="1 7 8">Belongs to the universal ribosomal protein uS17 family.</text>
</comment>
<dbReference type="Proteomes" id="UP000005877">
    <property type="component" value="Chromosome"/>
</dbReference>
<evidence type="ECO:0000313" key="11">
    <source>
        <dbReference type="Proteomes" id="UP000005877"/>
    </source>
</evidence>
<dbReference type="InterPro" id="IPR032440">
    <property type="entry name" value="Ribosomal_uS17_N"/>
</dbReference>
<evidence type="ECO:0000256" key="8">
    <source>
        <dbReference type="RuleBase" id="RU003872"/>
    </source>
</evidence>
<dbReference type="PROSITE" id="PS00056">
    <property type="entry name" value="RIBOSOMAL_S17"/>
    <property type="match status" value="1"/>
</dbReference>
<organism evidence="10 11">
    <name type="scientific">Methanothrix harundinacea (strain 6Ac)</name>
    <name type="common">Methanosaeta harundinacea</name>
    <dbReference type="NCBI Taxonomy" id="1110509"/>
    <lineage>
        <taxon>Archaea</taxon>
        <taxon>Methanobacteriati</taxon>
        <taxon>Methanobacteriota</taxon>
        <taxon>Stenosarchaea group</taxon>
        <taxon>Methanomicrobia</taxon>
        <taxon>Methanotrichales</taxon>
        <taxon>Methanotrichaceae</taxon>
        <taxon>Methanothrix</taxon>
    </lineage>
</organism>
<dbReference type="HOGENOM" id="CLU_073626_0_3_2"/>
<accession>G7WMR8</accession>
<dbReference type="InterPro" id="IPR000266">
    <property type="entry name" value="Ribosomal_uS17"/>
</dbReference>
<name>G7WMR8_METH6</name>
<dbReference type="AlphaFoldDB" id="G7WMR8"/>
<evidence type="ECO:0000256" key="1">
    <source>
        <dbReference type="ARBA" id="ARBA00010254"/>
    </source>
</evidence>
<evidence type="ECO:0000256" key="3">
    <source>
        <dbReference type="ARBA" id="ARBA00022730"/>
    </source>
</evidence>
<keyword evidence="5 7" id="KW-0689">Ribosomal protein</keyword>
<dbReference type="PATRIC" id="fig|1110509.7.peg.519"/>
<dbReference type="SUPFAM" id="SSF50249">
    <property type="entry name" value="Nucleic acid-binding proteins"/>
    <property type="match status" value="1"/>
</dbReference>
<dbReference type="PRINTS" id="PR00973">
    <property type="entry name" value="RIBOSOMALS17"/>
</dbReference>
<evidence type="ECO:0000256" key="5">
    <source>
        <dbReference type="ARBA" id="ARBA00022980"/>
    </source>
</evidence>
<dbReference type="Gene3D" id="2.40.50.1000">
    <property type="match status" value="1"/>
</dbReference>
<dbReference type="InterPro" id="IPR028333">
    <property type="entry name" value="Ribosomal_uS17_arc/euk"/>
</dbReference>
<protein>
    <recommendedName>
        <fullName evidence="7">Small ribosomal subunit protein uS17</fullName>
    </recommendedName>
</protein>
<dbReference type="Pfam" id="PF16205">
    <property type="entry name" value="Ribosomal_S17_N"/>
    <property type="match status" value="1"/>
</dbReference>
<dbReference type="NCBIfam" id="NF006345">
    <property type="entry name" value="PRK08572.1"/>
    <property type="match status" value="1"/>
</dbReference>
<evidence type="ECO:0000256" key="7">
    <source>
        <dbReference type="HAMAP-Rule" id="MF_01345"/>
    </source>
</evidence>
<dbReference type="STRING" id="1110509.Mhar_0467"/>
<dbReference type="PANTHER" id="PTHR10744:SF9">
    <property type="entry name" value="40S RIBOSOMAL PROTEIN S11-RELATED"/>
    <property type="match status" value="1"/>
</dbReference>
<dbReference type="InterPro" id="IPR012340">
    <property type="entry name" value="NA-bd_OB-fold"/>
</dbReference>
<comment type="function">
    <text evidence="7">One of the primary rRNA binding proteins, it binds specifically to the 5'-end of 16S ribosomal RNA.</text>
</comment>
<sequence length="109" mass="12391">MEIMRDVGLGVKSPEKACDDPKCPFHGELSVRGQVFDGKVVSDKMTDTVVVLREFERKMTKYDRYEKRRSKLHAHNPPCLKAKVGDVVKVAECRPLSKTKSFVVVEVVR</sequence>
<evidence type="ECO:0000313" key="10">
    <source>
        <dbReference type="EMBL" id="AET63852.1"/>
    </source>
</evidence>
<evidence type="ECO:0000256" key="6">
    <source>
        <dbReference type="ARBA" id="ARBA00023274"/>
    </source>
</evidence>
<dbReference type="Pfam" id="PF00366">
    <property type="entry name" value="Ribosomal_S17"/>
    <property type="match status" value="1"/>
</dbReference>
<gene>
    <name evidence="7" type="primary">rps17</name>
    <name evidence="10" type="ordered locus">Mhar_0467</name>
</gene>
<dbReference type="EMBL" id="CP003117">
    <property type="protein sequence ID" value="AET63852.1"/>
    <property type="molecule type" value="Genomic_DNA"/>
</dbReference>
<dbReference type="InterPro" id="IPR019978">
    <property type="entry name" value="Ribosomal_uS17_archaeal"/>
</dbReference>
<evidence type="ECO:0000256" key="4">
    <source>
        <dbReference type="ARBA" id="ARBA00022884"/>
    </source>
</evidence>
<feature type="domain" description="Small ribosomal subunit protein uS17 N-terminal" evidence="9">
    <location>
        <begin position="4"/>
        <end position="36"/>
    </location>
</feature>
<comment type="subunit">
    <text evidence="2 7">Part of the 30S ribosomal subunit.</text>
</comment>
<keyword evidence="4 7" id="KW-0694">RNA-binding</keyword>
<dbReference type="InterPro" id="IPR019979">
    <property type="entry name" value="Ribosomal_uS17_CS"/>
</dbReference>